<reference evidence="5 6" key="1">
    <citation type="submission" date="2017-10" db="EMBL/GenBank/DDBJ databases">
        <title>Comparative genomics in systemic dimorphic fungi from Ajellomycetaceae.</title>
        <authorList>
            <person name="Munoz J.F."/>
            <person name="Mcewen J.G."/>
            <person name="Clay O.K."/>
            <person name="Cuomo C.A."/>
        </authorList>
    </citation>
    <scope>NUCLEOTIDE SEQUENCE [LARGE SCALE GENOMIC DNA]</scope>
    <source>
        <strain evidence="5 6">UAMH5409</strain>
    </source>
</reference>
<comment type="caution">
    <text evidence="5">The sequence shown here is derived from an EMBL/GenBank/DDBJ whole genome shotgun (WGS) entry which is preliminary data.</text>
</comment>
<keyword evidence="3" id="KW-0732">Signal</keyword>
<feature type="region of interest" description="Disordered" evidence="1">
    <location>
        <begin position="399"/>
        <end position="425"/>
    </location>
</feature>
<dbReference type="InterPro" id="IPR033121">
    <property type="entry name" value="PEPTIDASE_A1"/>
</dbReference>
<dbReference type="EMBL" id="PDNB01000074">
    <property type="protein sequence ID" value="PGH11331.1"/>
    <property type="molecule type" value="Genomic_DNA"/>
</dbReference>
<dbReference type="Proteomes" id="UP000223968">
    <property type="component" value="Unassembled WGS sequence"/>
</dbReference>
<feature type="transmembrane region" description="Helical" evidence="2">
    <location>
        <begin position="428"/>
        <end position="451"/>
    </location>
</feature>
<name>A0A2B7XRE5_9EURO</name>
<keyword evidence="2" id="KW-0812">Transmembrane</keyword>
<proteinExistence type="predicted"/>
<sequence>MLFASVISLSCLLLAQRSHTQECASPAPTIELPIANVTIGSAFSNSVRRGLGLGVGNPPQTVVAAINADWNNSFFWRSDQCKGNSEYDRCSWFHGGDLNAEDSKSWVPTKTSGKYDFRNADGLEFVTSPWGEDAFTLTPDTTVESVPVYSVVDGDPPQNSLGFGRASSFLDALVAQKKIATRTWSLFWGWEGMEDSQKMEGNFVLGGYDKAKTKGENFTTGFSDTKVCSSGLAINLKKIHITTWYGAETGIFDSSGSTLSVCIRPDLPSISLPQTIFDGFKGSLPGKYLGPTRELNNNAILVDAYDVFRGNLTFTLESGLAITVPNHQLVRPNIEISSHGQQTIANDSRVIPVRPLGPDNAPYLGQAFLSAVYLHVNNDRKQFSIWEAEATEQKDIVGISEDSCGGNDEPATKPATPKKTSTKPSGGAIAGIVIGVLAAIALVGLALFFLVRRRQPNDRSQRDDSHARALIHPEPHRMAELDDTGSPISSYANAKELPSPQEPAQRYELPVKEYR</sequence>
<evidence type="ECO:0000259" key="4">
    <source>
        <dbReference type="PROSITE" id="PS51767"/>
    </source>
</evidence>
<keyword evidence="2" id="KW-1133">Transmembrane helix</keyword>
<feature type="domain" description="Peptidase A1" evidence="4">
    <location>
        <begin position="49"/>
        <end position="386"/>
    </location>
</feature>
<dbReference type="PANTHER" id="PTHR16861">
    <property type="entry name" value="GLYCOPROTEIN 38"/>
    <property type="match status" value="1"/>
</dbReference>
<gene>
    <name evidence="5" type="ORF">AJ79_04947</name>
</gene>
<evidence type="ECO:0000313" key="5">
    <source>
        <dbReference type="EMBL" id="PGH11331.1"/>
    </source>
</evidence>
<feature type="region of interest" description="Disordered" evidence="1">
    <location>
        <begin position="456"/>
        <end position="515"/>
    </location>
</feature>
<evidence type="ECO:0000256" key="1">
    <source>
        <dbReference type="SAM" id="MobiDB-lite"/>
    </source>
</evidence>
<protein>
    <recommendedName>
        <fullName evidence="4">Peptidase A1 domain-containing protein</fullName>
    </recommendedName>
</protein>
<accession>A0A2B7XRE5</accession>
<dbReference type="PROSITE" id="PS51767">
    <property type="entry name" value="PEPTIDASE_A1"/>
    <property type="match status" value="1"/>
</dbReference>
<evidence type="ECO:0000256" key="2">
    <source>
        <dbReference type="SAM" id="Phobius"/>
    </source>
</evidence>
<dbReference type="SUPFAM" id="SSF50630">
    <property type="entry name" value="Acid proteases"/>
    <property type="match status" value="1"/>
</dbReference>
<dbReference type="CDD" id="cd12087">
    <property type="entry name" value="TM_EGFR-like"/>
    <property type="match status" value="1"/>
</dbReference>
<keyword evidence="2" id="KW-0472">Membrane</keyword>
<dbReference type="PANTHER" id="PTHR16861:SF4">
    <property type="entry name" value="SH3 DOMAIN PROTEIN (AFU_ORTHOLOGUE AFUA_1G13610)"/>
    <property type="match status" value="1"/>
</dbReference>
<dbReference type="AlphaFoldDB" id="A0A2B7XRE5"/>
<organism evidence="5 6">
    <name type="scientific">Helicocarpus griseus UAMH5409</name>
    <dbReference type="NCBI Taxonomy" id="1447875"/>
    <lineage>
        <taxon>Eukaryota</taxon>
        <taxon>Fungi</taxon>
        <taxon>Dikarya</taxon>
        <taxon>Ascomycota</taxon>
        <taxon>Pezizomycotina</taxon>
        <taxon>Eurotiomycetes</taxon>
        <taxon>Eurotiomycetidae</taxon>
        <taxon>Onygenales</taxon>
        <taxon>Ajellomycetaceae</taxon>
        <taxon>Helicocarpus</taxon>
    </lineage>
</organism>
<dbReference type="InterPro" id="IPR021109">
    <property type="entry name" value="Peptidase_aspartic_dom_sf"/>
</dbReference>
<feature type="signal peptide" evidence="3">
    <location>
        <begin position="1"/>
        <end position="20"/>
    </location>
</feature>
<feature type="compositionally biased region" description="Low complexity" evidence="1">
    <location>
        <begin position="412"/>
        <end position="425"/>
    </location>
</feature>
<keyword evidence="6" id="KW-1185">Reference proteome</keyword>
<evidence type="ECO:0000256" key="3">
    <source>
        <dbReference type="SAM" id="SignalP"/>
    </source>
</evidence>
<feature type="chain" id="PRO_5012744596" description="Peptidase A1 domain-containing protein" evidence="3">
    <location>
        <begin position="21"/>
        <end position="515"/>
    </location>
</feature>
<evidence type="ECO:0000313" key="6">
    <source>
        <dbReference type="Proteomes" id="UP000223968"/>
    </source>
</evidence>
<feature type="compositionally biased region" description="Basic and acidic residues" evidence="1">
    <location>
        <begin position="456"/>
        <end position="480"/>
    </location>
</feature>
<dbReference type="Pfam" id="PF00026">
    <property type="entry name" value="Asp"/>
    <property type="match status" value="1"/>
</dbReference>
<dbReference type="Gene3D" id="2.40.70.10">
    <property type="entry name" value="Acid Proteases"/>
    <property type="match status" value="2"/>
</dbReference>
<dbReference type="OrthoDB" id="4074350at2759"/>